<keyword evidence="3" id="KW-1185">Reference proteome</keyword>
<evidence type="ECO:0000313" key="3">
    <source>
        <dbReference type="Proteomes" id="UP001597131"/>
    </source>
</evidence>
<comment type="caution">
    <text evidence="2">The sequence shown here is derived from an EMBL/GenBank/DDBJ whole genome shotgun (WGS) entry which is preliminary data.</text>
</comment>
<proteinExistence type="predicted"/>
<dbReference type="EMBL" id="JBHTLI010000001">
    <property type="protein sequence ID" value="MFD1096074.1"/>
    <property type="molecule type" value="Genomic_DNA"/>
</dbReference>
<gene>
    <name evidence="2" type="ORF">ACFQ3Q_09970</name>
</gene>
<dbReference type="Gene3D" id="3.40.50.300">
    <property type="entry name" value="P-loop containing nucleotide triphosphate hydrolases"/>
    <property type="match status" value="2"/>
</dbReference>
<dbReference type="InterPro" id="IPR027785">
    <property type="entry name" value="UvrD-like_helicase_C"/>
</dbReference>
<reference evidence="3" key="1">
    <citation type="journal article" date="2019" name="Int. J. Syst. Evol. Microbiol.">
        <title>The Global Catalogue of Microorganisms (GCM) 10K type strain sequencing project: providing services to taxonomists for standard genome sequencing and annotation.</title>
        <authorList>
            <consortium name="The Broad Institute Genomics Platform"/>
            <consortium name="The Broad Institute Genome Sequencing Center for Infectious Disease"/>
            <person name="Wu L."/>
            <person name="Ma J."/>
        </authorList>
    </citation>
    <scope>NUCLEOTIDE SEQUENCE [LARGE SCALE GENOMIC DNA]</scope>
    <source>
        <strain evidence="3">CCUG 64793</strain>
    </source>
</reference>
<accession>A0ABW3NSS1</accession>
<protein>
    <submittedName>
        <fullName evidence="2">ATP-dependent RecD-like DNA helicase</fullName>
    </submittedName>
</protein>
<organism evidence="2 3">
    <name type="scientific">Salegentibacter chungangensis</name>
    <dbReference type="NCBI Taxonomy" id="1335724"/>
    <lineage>
        <taxon>Bacteria</taxon>
        <taxon>Pseudomonadati</taxon>
        <taxon>Bacteroidota</taxon>
        <taxon>Flavobacteriia</taxon>
        <taxon>Flavobacteriales</taxon>
        <taxon>Flavobacteriaceae</taxon>
        <taxon>Salegentibacter</taxon>
    </lineage>
</organism>
<name>A0ABW3NSS1_9FLAO</name>
<dbReference type="Proteomes" id="UP001597131">
    <property type="component" value="Unassembled WGS sequence"/>
</dbReference>
<dbReference type="CDD" id="cd17933">
    <property type="entry name" value="DEXSc_RecD-like"/>
    <property type="match status" value="1"/>
</dbReference>
<dbReference type="Pfam" id="PF13538">
    <property type="entry name" value="UvrD_C_2"/>
    <property type="match status" value="1"/>
</dbReference>
<dbReference type="CDD" id="cd18809">
    <property type="entry name" value="SF1_C_RecD"/>
    <property type="match status" value="1"/>
</dbReference>
<dbReference type="InterPro" id="IPR027417">
    <property type="entry name" value="P-loop_NTPase"/>
</dbReference>
<dbReference type="InterPro" id="IPR050534">
    <property type="entry name" value="Coronavir_polyprotein_1ab"/>
</dbReference>
<evidence type="ECO:0000313" key="2">
    <source>
        <dbReference type="EMBL" id="MFD1096074.1"/>
    </source>
</evidence>
<feature type="domain" description="UvrD-like helicase C-terminal" evidence="1">
    <location>
        <begin position="419"/>
        <end position="468"/>
    </location>
</feature>
<evidence type="ECO:0000259" key="1">
    <source>
        <dbReference type="Pfam" id="PF13538"/>
    </source>
</evidence>
<dbReference type="PANTHER" id="PTHR43788">
    <property type="entry name" value="DNA2/NAM7 HELICASE FAMILY MEMBER"/>
    <property type="match status" value="1"/>
</dbReference>
<dbReference type="SUPFAM" id="SSF52540">
    <property type="entry name" value="P-loop containing nucleoside triphosphate hydrolases"/>
    <property type="match status" value="1"/>
</dbReference>
<dbReference type="Pfam" id="PF13245">
    <property type="entry name" value="AAA_19"/>
    <property type="match status" value="1"/>
</dbReference>
<dbReference type="RefSeq" id="WP_380745301.1">
    <property type="nucleotide sequence ID" value="NZ_JBHTLI010000001.1"/>
</dbReference>
<sequence length="478" mass="54915">MEKLNVSAFYKLLLKDLGFPAKAKQDIALQQLSKFAVEGNKDSLYVLKGFAGTGKTTIISSFVKNLWKIKKSGILMAPTGRAAKVISNYSKQEAFTIHKKIYFPKKSGGSGVKFVLQPNKHKNSIFIVDEASMISDASTDTKLFENGSLLDDLIQYVYSGHNCQLILIGDTAQLPPVKMDMSPALEEQKLEFAYNKEVSHIQLDEVVRQSEESDILLNATRIRECLQDEFYESFQFELTPKADVVRLTDGYDIMEAIQDSYENLGNEDTSIIVRSNKRANLYNQQIRQRILFQEEEISAGDYLMVVKNNYFWIKPSSEAGFIANGDIIKVLEIFAIKELYGFRFAEVQVQMVDYPRMRPFETVVMLDTLTSNTPSLSYEESNNLYQEVMKDYAEETSKYKKFMKVKNNKYFNALQIKFSYAMTCHKSQGGQWHTIFIEQPYLPEGVGKEYLRWLYTAVTRATDKLYLIGFKDDFFLQE</sequence>